<dbReference type="GO" id="GO:0004672">
    <property type="term" value="F:protein kinase activity"/>
    <property type="evidence" value="ECO:0007669"/>
    <property type="project" value="InterPro"/>
</dbReference>
<feature type="compositionally biased region" description="Polar residues" evidence="1">
    <location>
        <begin position="507"/>
        <end position="522"/>
    </location>
</feature>
<dbReference type="InterPro" id="IPR011009">
    <property type="entry name" value="Kinase-like_dom_sf"/>
</dbReference>
<dbReference type="PROSITE" id="PS50011">
    <property type="entry name" value="PROTEIN_KINASE_DOM"/>
    <property type="match status" value="1"/>
</dbReference>
<feature type="region of interest" description="Disordered" evidence="1">
    <location>
        <begin position="498"/>
        <end position="539"/>
    </location>
</feature>
<organism evidence="4 5">
    <name type="scientific">Globodera rostochiensis</name>
    <name type="common">Golden nematode worm</name>
    <name type="synonym">Heterodera rostochiensis</name>
    <dbReference type="NCBI Taxonomy" id="31243"/>
    <lineage>
        <taxon>Eukaryota</taxon>
        <taxon>Metazoa</taxon>
        <taxon>Ecdysozoa</taxon>
        <taxon>Nematoda</taxon>
        <taxon>Chromadorea</taxon>
        <taxon>Rhabditida</taxon>
        <taxon>Tylenchina</taxon>
        <taxon>Tylenchomorpha</taxon>
        <taxon>Tylenchoidea</taxon>
        <taxon>Heteroderidae</taxon>
        <taxon>Heteroderinae</taxon>
        <taxon>Globodera</taxon>
    </lineage>
</organism>
<dbReference type="PANTHER" id="PTHR11909">
    <property type="entry name" value="CASEIN KINASE-RELATED"/>
    <property type="match status" value="1"/>
</dbReference>
<dbReference type="Pfam" id="PF00069">
    <property type="entry name" value="Pkinase"/>
    <property type="match status" value="1"/>
</dbReference>
<sequence>MATVIFLRPLLLTLVLFATILTGVALFTPSWRGEIGLISTNCSGGGCGPWWDNQPGWYQTVIILVILAFVVELVAVTWAALSWVGFCPTALNFPLGFLCAVAAALLIASITTFAAGNPHEIVGMSSHAHLGYSYWLAVLSAILMQNSLIGHFATSSFKLVSSLISPTRCPVPPPQQQQERRERVVLALQTLVAGRWTIERKVAAGPFGDVYLCSDGQAVQGTLRTEIIDDQTSFLVPEALLLRSLADIQADEGTRHFCRCLDIGVDQKTNATTGQLVNFNYTVTSLVGRRVNLLVPDGVSFSPGTAISMAIQLLEAIKTLHSIGYVHRDIRPGNLNIGRPQLNEQRLLYLLDLGMARKYPIQGPAGEAPIPEPPTPLNYRGTPMFMPVSAHRNQAYDRKDDVESWMYVLIKFYRGALPWSGITTEREMGPAKSLRTQATVNIERRTRAKLLEGCPAEFAEILTHIDQLQRYDRPNYELITTLLRNCLENNGFPERPYDWEIARQAPSGASAQRPARSTSSTQRPARGRGGRARTGSRAR</sequence>
<name>A0A914HK58_GLORO</name>
<reference evidence="5" key="1">
    <citation type="submission" date="2022-11" db="UniProtKB">
        <authorList>
            <consortium name="WormBaseParasite"/>
        </authorList>
    </citation>
    <scope>IDENTIFICATION</scope>
</reference>
<dbReference type="GO" id="GO:0005524">
    <property type="term" value="F:ATP binding"/>
    <property type="evidence" value="ECO:0007669"/>
    <property type="project" value="InterPro"/>
</dbReference>
<accession>A0A914HK58</accession>
<keyword evidence="2" id="KW-0812">Transmembrane</keyword>
<feature type="transmembrane region" description="Helical" evidence="2">
    <location>
        <begin position="134"/>
        <end position="153"/>
    </location>
</feature>
<evidence type="ECO:0000256" key="2">
    <source>
        <dbReference type="SAM" id="Phobius"/>
    </source>
</evidence>
<proteinExistence type="predicted"/>
<keyword evidence="2" id="KW-1133">Transmembrane helix</keyword>
<dbReference type="Gene3D" id="1.10.510.10">
    <property type="entry name" value="Transferase(Phosphotransferase) domain 1"/>
    <property type="match status" value="1"/>
</dbReference>
<dbReference type="InterPro" id="IPR050235">
    <property type="entry name" value="CK1_Ser-Thr_kinase"/>
</dbReference>
<evidence type="ECO:0000313" key="4">
    <source>
        <dbReference type="Proteomes" id="UP000887572"/>
    </source>
</evidence>
<keyword evidence="4" id="KW-1185">Reference proteome</keyword>
<feature type="transmembrane region" description="Helical" evidence="2">
    <location>
        <begin position="57"/>
        <end position="81"/>
    </location>
</feature>
<protein>
    <submittedName>
        <fullName evidence="5">Protein kinase domain-containing protein</fullName>
    </submittedName>
</protein>
<dbReference type="Proteomes" id="UP000887572">
    <property type="component" value="Unplaced"/>
</dbReference>
<keyword evidence="2" id="KW-0472">Membrane</keyword>
<evidence type="ECO:0000256" key="1">
    <source>
        <dbReference type="SAM" id="MobiDB-lite"/>
    </source>
</evidence>
<dbReference type="Pfam" id="PF06653">
    <property type="entry name" value="Claudin_3"/>
    <property type="match status" value="1"/>
</dbReference>
<dbReference type="InterPro" id="IPR000719">
    <property type="entry name" value="Prot_kinase_dom"/>
</dbReference>
<evidence type="ECO:0000313" key="5">
    <source>
        <dbReference type="WBParaSite" id="Gr19_v10_g207.t1"/>
    </source>
</evidence>
<feature type="domain" description="Protein kinase" evidence="3">
    <location>
        <begin position="196"/>
        <end position="483"/>
    </location>
</feature>
<feature type="compositionally biased region" description="Basic residues" evidence="1">
    <location>
        <begin position="525"/>
        <end position="539"/>
    </location>
</feature>
<dbReference type="SUPFAM" id="SSF56112">
    <property type="entry name" value="Protein kinase-like (PK-like)"/>
    <property type="match status" value="1"/>
</dbReference>
<dbReference type="SMART" id="SM00220">
    <property type="entry name" value="S_TKc"/>
    <property type="match status" value="1"/>
</dbReference>
<feature type="transmembrane region" description="Helical" evidence="2">
    <location>
        <begin position="93"/>
        <end position="114"/>
    </location>
</feature>
<evidence type="ECO:0000259" key="3">
    <source>
        <dbReference type="PROSITE" id="PS50011"/>
    </source>
</evidence>
<dbReference type="InterPro" id="IPR009545">
    <property type="entry name" value="Claudin-like"/>
</dbReference>
<dbReference type="AlphaFoldDB" id="A0A914HK58"/>
<dbReference type="WBParaSite" id="Gr19_v10_g207.t1">
    <property type="protein sequence ID" value="Gr19_v10_g207.t1"/>
    <property type="gene ID" value="Gr19_v10_g207"/>
</dbReference>